<dbReference type="STRING" id="1192034.CAP_1792"/>
<feature type="transmembrane region" description="Helical" evidence="6">
    <location>
        <begin position="21"/>
        <end position="39"/>
    </location>
</feature>
<accession>A0A017TCM2</accession>
<evidence type="ECO:0000256" key="2">
    <source>
        <dbReference type="ARBA" id="ARBA00022475"/>
    </source>
</evidence>
<reference evidence="7 8" key="1">
    <citation type="submission" date="2013-05" db="EMBL/GenBank/DDBJ databases">
        <title>Genome assembly of Chondromyces apiculatus DSM 436.</title>
        <authorList>
            <person name="Sharma G."/>
            <person name="Khatri I."/>
            <person name="Kaur C."/>
            <person name="Mayilraj S."/>
            <person name="Subramanian S."/>
        </authorList>
    </citation>
    <scope>NUCLEOTIDE SEQUENCE [LARGE SCALE GENOMIC DNA]</scope>
    <source>
        <strain evidence="7 8">DSM 436</strain>
    </source>
</reference>
<evidence type="ECO:0000256" key="3">
    <source>
        <dbReference type="ARBA" id="ARBA00022692"/>
    </source>
</evidence>
<evidence type="ECO:0000313" key="8">
    <source>
        <dbReference type="Proteomes" id="UP000019678"/>
    </source>
</evidence>
<evidence type="ECO:0000313" key="7">
    <source>
        <dbReference type="EMBL" id="EYF06662.1"/>
    </source>
</evidence>
<proteinExistence type="predicted"/>
<dbReference type="Proteomes" id="UP000019678">
    <property type="component" value="Unassembled WGS sequence"/>
</dbReference>
<dbReference type="AlphaFoldDB" id="A0A017TCM2"/>
<comment type="subcellular location">
    <subcellularLocation>
        <location evidence="1">Cell membrane</location>
        <topology evidence="1">Multi-pass membrane protein</topology>
    </subcellularLocation>
</comment>
<dbReference type="Pfam" id="PF03899">
    <property type="entry name" value="ATP-synt_I"/>
    <property type="match status" value="1"/>
</dbReference>
<feature type="transmembrane region" description="Helical" evidence="6">
    <location>
        <begin position="103"/>
        <end position="124"/>
    </location>
</feature>
<keyword evidence="4 6" id="KW-1133">Transmembrane helix</keyword>
<protein>
    <submittedName>
        <fullName evidence="7">Uncharacterized protein</fullName>
    </submittedName>
</protein>
<feature type="transmembrane region" description="Helical" evidence="6">
    <location>
        <begin position="45"/>
        <end position="64"/>
    </location>
</feature>
<dbReference type="InterPro" id="IPR005598">
    <property type="entry name" value="ATP_synth_I"/>
</dbReference>
<evidence type="ECO:0000256" key="1">
    <source>
        <dbReference type="ARBA" id="ARBA00004651"/>
    </source>
</evidence>
<keyword evidence="2" id="KW-1003">Cell membrane</keyword>
<gene>
    <name evidence="7" type="ORF">CAP_1792</name>
</gene>
<organism evidence="7 8">
    <name type="scientific">Chondromyces apiculatus DSM 436</name>
    <dbReference type="NCBI Taxonomy" id="1192034"/>
    <lineage>
        <taxon>Bacteria</taxon>
        <taxon>Pseudomonadati</taxon>
        <taxon>Myxococcota</taxon>
        <taxon>Polyangia</taxon>
        <taxon>Polyangiales</taxon>
        <taxon>Polyangiaceae</taxon>
        <taxon>Chondromyces</taxon>
    </lineage>
</organism>
<dbReference type="EMBL" id="ASRX01000015">
    <property type="protein sequence ID" value="EYF06662.1"/>
    <property type="molecule type" value="Genomic_DNA"/>
</dbReference>
<dbReference type="GO" id="GO:0005886">
    <property type="term" value="C:plasma membrane"/>
    <property type="evidence" value="ECO:0007669"/>
    <property type="project" value="UniProtKB-SubCell"/>
</dbReference>
<evidence type="ECO:0000256" key="5">
    <source>
        <dbReference type="ARBA" id="ARBA00023136"/>
    </source>
</evidence>
<keyword evidence="5 6" id="KW-0472">Membrane</keyword>
<evidence type="ECO:0000256" key="6">
    <source>
        <dbReference type="SAM" id="Phobius"/>
    </source>
</evidence>
<name>A0A017TCM2_9BACT</name>
<comment type="caution">
    <text evidence="7">The sequence shown here is derived from an EMBL/GenBank/DDBJ whole genome shotgun (WGS) entry which is preliminary data.</text>
</comment>
<sequence length="140" mass="14423">MKQRQVKQRRGTLDGTMRATLISVALTAVVLSLGALASYGQRPALGVALGGTMAVINLYVFAKVGEAFLGKRGNAAPWAVIAVVKLCALVGAVWLILRTGVVPPLALAVGFTSLVIGITVGSLFGPKPPEDEDPTPGMKG</sequence>
<evidence type="ECO:0000256" key="4">
    <source>
        <dbReference type="ARBA" id="ARBA00022989"/>
    </source>
</evidence>
<feature type="transmembrane region" description="Helical" evidence="6">
    <location>
        <begin position="76"/>
        <end position="97"/>
    </location>
</feature>
<keyword evidence="8" id="KW-1185">Reference proteome</keyword>
<keyword evidence="3 6" id="KW-0812">Transmembrane</keyword>